<accession>A0ABW4ZVZ1</accession>
<evidence type="ECO:0000313" key="1">
    <source>
        <dbReference type="EMBL" id="MFD2169785.1"/>
    </source>
</evidence>
<proteinExistence type="predicted"/>
<dbReference type="RefSeq" id="WP_386045205.1">
    <property type="nucleotide sequence ID" value="NZ_JBHUIO010000005.1"/>
</dbReference>
<evidence type="ECO:0000313" key="2">
    <source>
        <dbReference type="Proteomes" id="UP001597343"/>
    </source>
</evidence>
<reference evidence="2" key="1">
    <citation type="journal article" date="2019" name="Int. J. Syst. Evol. Microbiol.">
        <title>The Global Catalogue of Microorganisms (GCM) 10K type strain sequencing project: providing services to taxonomists for standard genome sequencing and annotation.</title>
        <authorList>
            <consortium name="The Broad Institute Genomics Platform"/>
            <consortium name="The Broad Institute Genome Sequencing Center for Infectious Disease"/>
            <person name="Wu L."/>
            <person name="Ma J."/>
        </authorList>
    </citation>
    <scope>NUCLEOTIDE SEQUENCE [LARGE SCALE GENOMIC DNA]</scope>
    <source>
        <strain evidence="2">CGMCC 1.13574</strain>
    </source>
</reference>
<gene>
    <name evidence="1" type="ORF">ACFSOY_07220</name>
</gene>
<dbReference type="EMBL" id="JBHUIO010000005">
    <property type="protein sequence ID" value="MFD2169785.1"/>
    <property type="molecule type" value="Genomic_DNA"/>
</dbReference>
<name>A0ABW4ZVZ1_9BACL</name>
<organism evidence="1 2">
    <name type="scientific">Tumebacillus lipolyticus</name>
    <dbReference type="NCBI Taxonomy" id="1280370"/>
    <lineage>
        <taxon>Bacteria</taxon>
        <taxon>Bacillati</taxon>
        <taxon>Bacillota</taxon>
        <taxon>Bacilli</taxon>
        <taxon>Bacillales</taxon>
        <taxon>Alicyclobacillaceae</taxon>
        <taxon>Tumebacillus</taxon>
    </lineage>
</organism>
<keyword evidence="2" id="KW-1185">Reference proteome</keyword>
<protein>
    <submittedName>
        <fullName evidence="1">Uncharacterized protein</fullName>
    </submittedName>
</protein>
<dbReference type="Proteomes" id="UP001597343">
    <property type="component" value="Unassembled WGS sequence"/>
</dbReference>
<comment type="caution">
    <text evidence="1">The sequence shown here is derived from an EMBL/GenBank/DDBJ whole genome shotgun (WGS) entry which is preliminary data.</text>
</comment>
<sequence length="117" mass="13487">MTNQEIKLNEARYQFSEMVKWSNERKITELQYAMSAFASAARSVIQYTFESAKLLGVVHTVYDELVNSSTSFCYAPGRLQFSSVVKQRMMIRRGANGCLSLSVRRMIDQVCQKRGKW</sequence>